<gene>
    <name evidence="2" type="ORF">OBE_07762</name>
</gene>
<sequence>IDFRNLARELGSRLKTRIELRQIGIRDKARKSEA</sequence>
<dbReference type="Pfam" id="PF04468">
    <property type="entry name" value="PSP1"/>
    <property type="match status" value="1"/>
</dbReference>
<protein>
    <submittedName>
        <fullName evidence="2">Protein containing PSP1</fullName>
    </submittedName>
</protein>
<feature type="non-terminal residue" evidence="2">
    <location>
        <position position="1"/>
    </location>
</feature>
<evidence type="ECO:0000313" key="2">
    <source>
        <dbReference type="EMBL" id="EKC62867.1"/>
    </source>
</evidence>
<proteinExistence type="predicted"/>
<dbReference type="InterPro" id="IPR007557">
    <property type="entry name" value="PSP1_C"/>
</dbReference>
<reference evidence="2" key="1">
    <citation type="journal article" date="2013" name="Environ. Microbiol.">
        <title>Microbiota from the distal guts of lean and obese adolescents exhibit partial functional redundancy besides clear differences in community structure.</title>
        <authorList>
            <person name="Ferrer M."/>
            <person name="Ruiz A."/>
            <person name="Lanza F."/>
            <person name="Haange S.B."/>
            <person name="Oberbach A."/>
            <person name="Till H."/>
            <person name="Bargiela R."/>
            <person name="Campoy C."/>
            <person name="Segura M.T."/>
            <person name="Richter M."/>
            <person name="von Bergen M."/>
            <person name="Seifert J."/>
            <person name="Suarez A."/>
        </authorList>
    </citation>
    <scope>NUCLEOTIDE SEQUENCE</scope>
</reference>
<dbReference type="EMBL" id="AJWZ01005334">
    <property type="protein sequence ID" value="EKC62867.1"/>
    <property type="molecule type" value="Genomic_DNA"/>
</dbReference>
<accession>K1SQ72</accession>
<feature type="domain" description="PSP1 C-terminal" evidence="1">
    <location>
        <begin position="1"/>
        <end position="23"/>
    </location>
</feature>
<evidence type="ECO:0000259" key="1">
    <source>
        <dbReference type="PROSITE" id="PS51411"/>
    </source>
</evidence>
<name>K1SQ72_9ZZZZ</name>
<organism evidence="2">
    <name type="scientific">human gut metagenome</name>
    <dbReference type="NCBI Taxonomy" id="408170"/>
    <lineage>
        <taxon>unclassified sequences</taxon>
        <taxon>metagenomes</taxon>
        <taxon>organismal metagenomes</taxon>
    </lineage>
</organism>
<comment type="caution">
    <text evidence="2">The sequence shown here is derived from an EMBL/GenBank/DDBJ whole genome shotgun (WGS) entry which is preliminary data.</text>
</comment>
<dbReference type="PROSITE" id="PS51411">
    <property type="entry name" value="PSP1_C"/>
    <property type="match status" value="1"/>
</dbReference>
<dbReference type="AlphaFoldDB" id="K1SQ72"/>